<protein>
    <submittedName>
        <fullName evidence="1">Uncharacterized protein</fullName>
    </submittedName>
</protein>
<evidence type="ECO:0000313" key="2">
    <source>
        <dbReference type="Proteomes" id="UP001163828"/>
    </source>
</evidence>
<organism evidence="1 2">
    <name type="scientific">Lentinula boryana</name>
    <dbReference type="NCBI Taxonomy" id="40481"/>
    <lineage>
        <taxon>Eukaryota</taxon>
        <taxon>Fungi</taxon>
        <taxon>Dikarya</taxon>
        <taxon>Basidiomycota</taxon>
        <taxon>Agaricomycotina</taxon>
        <taxon>Agaricomycetes</taxon>
        <taxon>Agaricomycetidae</taxon>
        <taxon>Agaricales</taxon>
        <taxon>Marasmiineae</taxon>
        <taxon>Omphalotaceae</taxon>
        <taxon>Lentinula</taxon>
    </lineage>
</organism>
<gene>
    <name evidence="1" type="ORF">F5050DRAFT_1715567</name>
</gene>
<proteinExistence type="predicted"/>
<evidence type="ECO:0000313" key="1">
    <source>
        <dbReference type="EMBL" id="KAJ3992078.1"/>
    </source>
</evidence>
<name>A0ABQ8Q052_9AGAR</name>
<dbReference type="Proteomes" id="UP001163828">
    <property type="component" value="Unassembled WGS sequence"/>
</dbReference>
<comment type="caution">
    <text evidence="1">The sequence shown here is derived from an EMBL/GenBank/DDBJ whole genome shotgun (WGS) entry which is preliminary data.</text>
</comment>
<dbReference type="EMBL" id="MU790903">
    <property type="protein sequence ID" value="KAJ3992078.1"/>
    <property type="molecule type" value="Genomic_DNA"/>
</dbReference>
<sequence>MLRTPAAGADAIYADMHGSCEYPLIFTAGVGYVLGRAEVDKCVTSLAVEGDPMKGTGANNIGHFRANKLEHVTGMEGLFVILPCKLQFLFIQHLANSTGDFPEEIILRIARCIYNVYCKKPENISRREIMSLLLEGVGKMVESWQTKFGRALQIEVVDKIKHIAIGQFHSRLCAGWGNSDTIAPETLTMLSQARHIHLVSLDHIHLNKHFIYWATGLKMPVKISIISCYIPESILALPSGLSFNFSALTMQGNRGTSCWVEEIVNVWLMAKELIKLIASCGSLVELVYKGYFPLMKTRVQLEGPLYSVRGPLGLVYNISPMAGVVALDLSPSQIKWSLDEFLIKFPHIHIQKLSFRIWGIGEPEVDIEELLEQYPTATDITIVWDNSEYMGKGVIDTIMNFAITKLRFVKLGEKAAKDGMGVKEFWVNDRGLQAERPDEDTKNTALSMVKFHTLPLEHEICEAIVPATVRTRNCLEYEPLAILFKSRESIQKNSEGGKDCCSQLLSPEHQVRNSLPPVLDIATPIIFLRVVVEYTVLWSIAAIADDEFGKAEGSGELFVIFTPLQTAESVQRRIREQAVDDPELVENEEVGGDGPGGGEGEDLSLVDICPIRAILICGLASAWFLKPRLQKALGCGLDSEKKRREKEINHWRAIVRFGEYVKWGERVRKNNTGPGIWAGDEAGGGSIVKDENDEGRQEGGVLSGHSIQELIWAK</sequence>
<keyword evidence="2" id="KW-1185">Reference proteome</keyword>
<accession>A0ABQ8Q052</accession>
<reference evidence="1" key="1">
    <citation type="submission" date="2022-08" db="EMBL/GenBank/DDBJ databases">
        <authorList>
            <consortium name="DOE Joint Genome Institute"/>
            <person name="Min B."/>
            <person name="Riley R."/>
            <person name="Sierra-Patev S."/>
            <person name="Naranjo-Ortiz M."/>
            <person name="Looney B."/>
            <person name="Konkel Z."/>
            <person name="Slot J.C."/>
            <person name="Sakamoto Y."/>
            <person name="Steenwyk J.L."/>
            <person name="Rokas A."/>
            <person name="Carro J."/>
            <person name="Camarero S."/>
            <person name="Ferreira P."/>
            <person name="Molpeceres G."/>
            <person name="Ruiz-Duenas F.J."/>
            <person name="Serrano A."/>
            <person name="Henrissat B."/>
            <person name="Drula E."/>
            <person name="Hughes K.W."/>
            <person name="Mata J.L."/>
            <person name="Ishikawa N.K."/>
            <person name="Vargas-Isla R."/>
            <person name="Ushijima S."/>
            <person name="Smith C.A."/>
            <person name="Ahrendt S."/>
            <person name="Andreopoulos W."/>
            <person name="He G."/>
            <person name="Labutti K."/>
            <person name="Lipzen A."/>
            <person name="Ng V."/>
            <person name="Sandor L."/>
            <person name="Barry K."/>
            <person name="Martinez A.T."/>
            <person name="Xiao Y."/>
            <person name="Gibbons J.G."/>
            <person name="Terashima K."/>
            <person name="Hibbett D.S."/>
            <person name="Grigoriev I.V."/>
        </authorList>
    </citation>
    <scope>NUCLEOTIDE SEQUENCE</scope>
    <source>
        <strain evidence="1">TFB10827</strain>
    </source>
</reference>